<evidence type="ECO:0000256" key="1">
    <source>
        <dbReference type="SAM" id="MobiDB-lite"/>
    </source>
</evidence>
<feature type="compositionally biased region" description="Polar residues" evidence="1">
    <location>
        <begin position="94"/>
        <end position="107"/>
    </location>
</feature>
<sequence>MLDSLRPGPVATRPLSRDLSCPARANIMNAIAAAAAAAGASTASAPAAQPAPAAPPYEVDNGDQAREDPTNSVPDLEITEPAESAPSASYIHTPPSSVHSQQPSASTTRERSIHSLLTVDAARTISGGGDISPSAPSVRNSTTQSELPSYSDASPKPPGYVVLELEEAQERVDSREAPHWALCCGTIAKLRTLRRVAFVYTAISLAYSVAFIFFETAALFDSTGRLRVDGPILDERYKSPERDLFPTLHLILCSMWFPATFLGGYALFKNLELPFHISSYMLFLLAGTECVLTAVDFMRFRDASAAAHAATSPVVLPVLIVRGAMLPVHIIGLWIVYWTSRLWTPLGVEMRRLRREHEARARAEAMRAAQEAEYLVRETEVLAASAAAAAPGVDTVDTVAEARASTAPSS</sequence>
<feature type="transmembrane region" description="Helical" evidence="2">
    <location>
        <begin position="248"/>
        <end position="268"/>
    </location>
</feature>
<keyword evidence="2" id="KW-1133">Transmembrane helix</keyword>
<reference evidence="3 4" key="1">
    <citation type="submission" date="2009-11" db="EMBL/GenBank/DDBJ databases">
        <title>Annotation of Allomyces macrogynus ATCC 38327.</title>
        <authorList>
            <consortium name="The Broad Institute Genome Sequencing Platform"/>
            <person name="Russ C."/>
            <person name="Cuomo C."/>
            <person name="Burger G."/>
            <person name="Gray M.W."/>
            <person name="Holland P.W.H."/>
            <person name="King N."/>
            <person name="Lang F.B.F."/>
            <person name="Roger A.J."/>
            <person name="Ruiz-Trillo I."/>
            <person name="Young S.K."/>
            <person name="Zeng Q."/>
            <person name="Gargeya S."/>
            <person name="Fitzgerald M."/>
            <person name="Haas B."/>
            <person name="Abouelleil A."/>
            <person name="Alvarado L."/>
            <person name="Arachchi H.M."/>
            <person name="Berlin A."/>
            <person name="Chapman S.B."/>
            <person name="Gearin G."/>
            <person name="Goldberg J."/>
            <person name="Griggs A."/>
            <person name="Gujja S."/>
            <person name="Hansen M."/>
            <person name="Heiman D."/>
            <person name="Howarth C."/>
            <person name="Larimer J."/>
            <person name="Lui A."/>
            <person name="MacDonald P.J.P."/>
            <person name="McCowen C."/>
            <person name="Montmayeur A."/>
            <person name="Murphy C."/>
            <person name="Neiman D."/>
            <person name="Pearson M."/>
            <person name="Priest M."/>
            <person name="Roberts A."/>
            <person name="Saif S."/>
            <person name="Shea T."/>
            <person name="Sisk P."/>
            <person name="Stolte C."/>
            <person name="Sykes S."/>
            <person name="Wortman J."/>
            <person name="Nusbaum C."/>
            <person name="Birren B."/>
        </authorList>
    </citation>
    <scope>NUCLEOTIDE SEQUENCE [LARGE SCALE GENOMIC DNA]</scope>
    <source>
        <strain evidence="3 4">ATCC 38327</strain>
    </source>
</reference>
<keyword evidence="2" id="KW-0472">Membrane</keyword>
<evidence type="ECO:0000313" key="4">
    <source>
        <dbReference type="Proteomes" id="UP000054350"/>
    </source>
</evidence>
<reference evidence="4" key="2">
    <citation type="submission" date="2009-11" db="EMBL/GenBank/DDBJ databases">
        <title>The Genome Sequence of Allomyces macrogynus strain ATCC 38327.</title>
        <authorList>
            <consortium name="The Broad Institute Genome Sequencing Platform"/>
            <person name="Russ C."/>
            <person name="Cuomo C."/>
            <person name="Shea T."/>
            <person name="Young S.K."/>
            <person name="Zeng Q."/>
            <person name="Koehrsen M."/>
            <person name="Haas B."/>
            <person name="Borodovsky M."/>
            <person name="Guigo R."/>
            <person name="Alvarado L."/>
            <person name="Berlin A."/>
            <person name="Borenstein D."/>
            <person name="Chen Z."/>
            <person name="Engels R."/>
            <person name="Freedman E."/>
            <person name="Gellesch M."/>
            <person name="Goldberg J."/>
            <person name="Griggs A."/>
            <person name="Gujja S."/>
            <person name="Heiman D."/>
            <person name="Hepburn T."/>
            <person name="Howarth C."/>
            <person name="Jen D."/>
            <person name="Larson L."/>
            <person name="Lewis B."/>
            <person name="Mehta T."/>
            <person name="Park D."/>
            <person name="Pearson M."/>
            <person name="Roberts A."/>
            <person name="Saif S."/>
            <person name="Shenoy N."/>
            <person name="Sisk P."/>
            <person name="Stolte C."/>
            <person name="Sykes S."/>
            <person name="Walk T."/>
            <person name="White J."/>
            <person name="Yandava C."/>
            <person name="Burger G."/>
            <person name="Gray M.W."/>
            <person name="Holland P.W.H."/>
            <person name="King N."/>
            <person name="Lang F.B.F."/>
            <person name="Roger A.J."/>
            <person name="Ruiz-Trillo I."/>
            <person name="Lander E."/>
            <person name="Nusbaum C."/>
        </authorList>
    </citation>
    <scope>NUCLEOTIDE SEQUENCE [LARGE SCALE GENOMIC DNA]</scope>
    <source>
        <strain evidence="4">ATCC 38327</strain>
    </source>
</reference>
<name>A0A0L0SBS6_ALLM3</name>
<evidence type="ECO:0000313" key="3">
    <source>
        <dbReference type="EMBL" id="KNE59855.1"/>
    </source>
</evidence>
<feature type="transmembrane region" description="Helical" evidence="2">
    <location>
        <begin position="320"/>
        <end position="344"/>
    </location>
</feature>
<gene>
    <name evidence="3" type="ORF">AMAG_05308</name>
</gene>
<accession>A0A0L0SBS6</accession>
<proteinExistence type="predicted"/>
<organism evidence="3 4">
    <name type="scientific">Allomyces macrogynus (strain ATCC 38327)</name>
    <name type="common">Allomyces javanicus var. macrogynus</name>
    <dbReference type="NCBI Taxonomy" id="578462"/>
    <lineage>
        <taxon>Eukaryota</taxon>
        <taxon>Fungi</taxon>
        <taxon>Fungi incertae sedis</taxon>
        <taxon>Blastocladiomycota</taxon>
        <taxon>Blastocladiomycetes</taxon>
        <taxon>Blastocladiales</taxon>
        <taxon>Blastocladiaceae</taxon>
        <taxon>Allomyces</taxon>
    </lineage>
</organism>
<feature type="transmembrane region" description="Helical" evidence="2">
    <location>
        <begin position="197"/>
        <end position="220"/>
    </location>
</feature>
<protein>
    <submittedName>
        <fullName evidence="3">Uncharacterized protein</fullName>
    </submittedName>
</protein>
<dbReference type="OrthoDB" id="5573915at2759"/>
<feature type="region of interest" description="Disordered" evidence="1">
    <location>
        <begin position="35"/>
        <end position="112"/>
    </location>
</feature>
<feature type="compositionally biased region" description="Low complexity" evidence="1">
    <location>
        <begin position="35"/>
        <end position="51"/>
    </location>
</feature>
<dbReference type="VEuPathDB" id="FungiDB:AMAG_05308"/>
<feature type="compositionally biased region" description="Polar residues" evidence="1">
    <location>
        <begin position="134"/>
        <end position="152"/>
    </location>
</feature>
<evidence type="ECO:0000256" key="2">
    <source>
        <dbReference type="SAM" id="Phobius"/>
    </source>
</evidence>
<keyword evidence="2" id="KW-0812">Transmembrane</keyword>
<keyword evidence="4" id="KW-1185">Reference proteome</keyword>
<dbReference type="AlphaFoldDB" id="A0A0L0SBS6"/>
<dbReference type="Proteomes" id="UP000054350">
    <property type="component" value="Unassembled WGS sequence"/>
</dbReference>
<dbReference type="EMBL" id="GG745335">
    <property type="protein sequence ID" value="KNE59855.1"/>
    <property type="molecule type" value="Genomic_DNA"/>
</dbReference>
<feature type="transmembrane region" description="Helical" evidence="2">
    <location>
        <begin position="280"/>
        <end position="300"/>
    </location>
</feature>
<feature type="region of interest" description="Disordered" evidence="1">
    <location>
        <begin position="124"/>
        <end position="155"/>
    </location>
</feature>